<evidence type="ECO:0000256" key="9">
    <source>
        <dbReference type="ARBA" id="ARBA00023065"/>
    </source>
</evidence>
<dbReference type="PANTHER" id="PTHR40659:SF1">
    <property type="entry name" value="NICKEL_COBALT EFFLUX SYSTEM RCNA"/>
    <property type="match status" value="1"/>
</dbReference>
<dbReference type="PANTHER" id="PTHR40659">
    <property type="entry name" value="NICKEL/COBALT EFFLUX SYSTEM RCNA"/>
    <property type="match status" value="1"/>
</dbReference>
<dbReference type="GO" id="GO:0032025">
    <property type="term" value="P:response to cobalt ion"/>
    <property type="evidence" value="ECO:0007669"/>
    <property type="project" value="TreeGrafter"/>
</dbReference>
<evidence type="ECO:0000313" key="14">
    <source>
        <dbReference type="EMBL" id="AKO32726.1"/>
    </source>
</evidence>
<keyword evidence="12" id="KW-0170">Cobalt</keyword>
<evidence type="ECO:0000256" key="12">
    <source>
        <dbReference type="ARBA" id="ARBA00023285"/>
    </source>
</evidence>
<comment type="similarity">
    <text evidence="13">Belongs to the NiCoT transporter (TC 2.A.52) family.</text>
</comment>
<evidence type="ECO:0000256" key="2">
    <source>
        <dbReference type="ARBA" id="ARBA00004651"/>
    </source>
</evidence>
<evidence type="ECO:0000256" key="6">
    <source>
        <dbReference type="ARBA" id="ARBA00022596"/>
    </source>
</evidence>
<dbReference type="Proteomes" id="UP000060132">
    <property type="component" value="Chromosome"/>
</dbReference>
<evidence type="ECO:0000256" key="13">
    <source>
        <dbReference type="RuleBase" id="RU362101"/>
    </source>
</evidence>
<comment type="subcellular location">
    <subcellularLocation>
        <location evidence="2 13">Cell membrane</location>
        <topology evidence="2 13">Multi-pass membrane protein</topology>
    </subcellularLocation>
</comment>
<feature type="transmembrane region" description="Helical" evidence="13">
    <location>
        <begin position="136"/>
        <end position="154"/>
    </location>
</feature>
<keyword evidence="7 13" id="KW-0812">Transmembrane</keyword>
<evidence type="ECO:0000256" key="10">
    <source>
        <dbReference type="ARBA" id="ARBA00023112"/>
    </source>
</evidence>
<feature type="transmembrane region" description="Helical" evidence="13">
    <location>
        <begin position="57"/>
        <end position="79"/>
    </location>
</feature>
<dbReference type="InterPro" id="IPR051224">
    <property type="entry name" value="NiCoT_RcnA"/>
</dbReference>
<dbReference type="RefSeq" id="WP_010945430.1">
    <property type="nucleotide sequence ID" value="NZ_CP011218.1"/>
</dbReference>
<protein>
    <recommendedName>
        <fullName evidence="13">Nickel/cobalt efflux system</fullName>
    </recommendedName>
</protein>
<name>A0AAC8ZAQ3_HAEDC</name>
<keyword evidence="5" id="KW-1003">Cell membrane</keyword>
<evidence type="ECO:0000256" key="4">
    <source>
        <dbReference type="ARBA" id="ARBA00022448"/>
    </source>
</evidence>
<dbReference type="GO" id="GO:0046583">
    <property type="term" value="F:monoatomic cation efflux transmembrane transporter activity"/>
    <property type="evidence" value="ECO:0007669"/>
    <property type="project" value="TreeGrafter"/>
</dbReference>
<keyword evidence="9" id="KW-0406">Ion transport</keyword>
<keyword evidence="4 13" id="KW-0813">Transport</keyword>
<gene>
    <name evidence="14" type="ORF">RZ57_06255</name>
</gene>
<dbReference type="GO" id="GO:0005886">
    <property type="term" value="C:plasma membrane"/>
    <property type="evidence" value="ECO:0007669"/>
    <property type="project" value="UniProtKB-SubCell"/>
</dbReference>
<evidence type="ECO:0000256" key="11">
    <source>
        <dbReference type="ARBA" id="ARBA00023136"/>
    </source>
</evidence>
<dbReference type="GO" id="GO:0006824">
    <property type="term" value="P:cobalt ion transport"/>
    <property type="evidence" value="ECO:0007669"/>
    <property type="project" value="UniProtKB-KW"/>
</dbReference>
<dbReference type="AlphaFoldDB" id="A0AAC8ZAQ3"/>
<evidence type="ECO:0000256" key="1">
    <source>
        <dbReference type="ARBA" id="ARBA00002510"/>
    </source>
</evidence>
<accession>A0AAC8ZAQ3</accession>
<evidence type="ECO:0000256" key="3">
    <source>
        <dbReference type="ARBA" id="ARBA00022426"/>
    </source>
</evidence>
<dbReference type="GO" id="GO:0010045">
    <property type="term" value="P:response to nickel cation"/>
    <property type="evidence" value="ECO:0007669"/>
    <property type="project" value="TreeGrafter"/>
</dbReference>
<organism evidence="14 15">
    <name type="scientific">Haemophilus ducreyi</name>
    <dbReference type="NCBI Taxonomy" id="730"/>
    <lineage>
        <taxon>Bacteria</taxon>
        <taxon>Pseudomonadati</taxon>
        <taxon>Pseudomonadota</taxon>
        <taxon>Gammaproteobacteria</taxon>
        <taxon>Pasteurellales</taxon>
        <taxon>Pasteurellaceae</taxon>
        <taxon>Haemophilus</taxon>
    </lineage>
</organism>
<evidence type="ECO:0000256" key="7">
    <source>
        <dbReference type="ARBA" id="ARBA00022692"/>
    </source>
</evidence>
<comment type="function">
    <text evidence="1">Efflux system for nickel and cobalt.</text>
</comment>
<dbReference type="EMBL" id="CP011219">
    <property type="protein sequence ID" value="AKO32726.1"/>
    <property type="molecule type" value="Genomic_DNA"/>
</dbReference>
<evidence type="ECO:0000313" key="15">
    <source>
        <dbReference type="Proteomes" id="UP000060132"/>
    </source>
</evidence>
<evidence type="ECO:0000256" key="5">
    <source>
        <dbReference type="ARBA" id="ARBA00022475"/>
    </source>
</evidence>
<keyword evidence="3" id="KW-0171">Cobalt transport</keyword>
<dbReference type="OMA" id="LLCWRAL"/>
<reference evidence="14 15" key="1">
    <citation type="journal article" date="2015" name="PLoS Negl. Trop. Dis.">
        <title>Haemophilus ducreyi Cutaneous Ulcer Strains Are Nearly Identical to Class I Genital Ulcer Strains.</title>
        <authorList>
            <person name="Gangaiah D."/>
            <person name="Webb K.M."/>
            <person name="Humphreys T.L."/>
            <person name="Fortney K.R."/>
            <person name="Toh E."/>
            <person name="Tai A."/>
            <person name="Katz S.S."/>
            <person name="Pillay A."/>
            <person name="Chen C.Y."/>
            <person name="Roberts S.A."/>
            <person name="Munson R.S.Jr."/>
            <person name="Spinola S.M."/>
        </authorList>
    </citation>
    <scope>NUCLEOTIDE SEQUENCE [LARGE SCALE GENOMIC DNA]</scope>
    <source>
        <strain evidence="15">CLU2</strain>
    </source>
</reference>
<sequence length="330" mass="36716">MRINSKELVGISIILLLGLSIYQFYPFFLFKVVEWQKEFNQLLSSSLNALTEHKQQAGLTLIAVSFLYGVFHAVGPGHGKFILTSYLSLETTKLNQAMKLTLAAALVQGIVAVVLVSIIIVVFTLSRNYFNLTLKWIERGSFSVMIILGVYWCYQSFKLFKQQKKPLNTLKIKKIAKITKISPQVKPLTHTHSAHCGCGHQHLPSSAQIQQAKDWKAQIMIILSIGARPCSGAILVLFLAYTLDLYSWGVLSALAMAVGTGLTLSLFAWLVLVARNKAIRLSSWYISEQHGHYWAAGVKMIAACALIILGITLFHSSFIELNMGTSLLKR</sequence>
<evidence type="ECO:0000256" key="8">
    <source>
        <dbReference type="ARBA" id="ARBA00022989"/>
    </source>
</evidence>
<dbReference type="Pfam" id="PF03824">
    <property type="entry name" value="NicO"/>
    <property type="match status" value="1"/>
</dbReference>
<feature type="transmembrane region" description="Helical" evidence="13">
    <location>
        <begin position="246"/>
        <end position="272"/>
    </location>
</feature>
<feature type="transmembrane region" description="Helical" evidence="13">
    <location>
        <begin position="7"/>
        <end position="25"/>
    </location>
</feature>
<keyword evidence="8 13" id="KW-1133">Transmembrane helix</keyword>
<keyword evidence="10" id="KW-0921">Nickel transport</keyword>
<feature type="transmembrane region" description="Helical" evidence="13">
    <location>
        <begin position="219"/>
        <end position="240"/>
    </location>
</feature>
<dbReference type="InterPro" id="IPR011541">
    <property type="entry name" value="Ni/Co_transpt_high_affinity"/>
</dbReference>
<feature type="transmembrane region" description="Helical" evidence="13">
    <location>
        <begin position="100"/>
        <end position="124"/>
    </location>
</feature>
<dbReference type="GO" id="GO:0015099">
    <property type="term" value="F:nickel cation transmembrane transporter activity"/>
    <property type="evidence" value="ECO:0007669"/>
    <property type="project" value="UniProtKB-UniRule"/>
</dbReference>
<proteinExistence type="inferred from homology"/>
<keyword evidence="6" id="KW-0533">Nickel</keyword>
<keyword evidence="11 13" id="KW-0472">Membrane</keyword>
<feature type="transmembrane region" description="Helical" evidence="13">
    <location>
        <begin position="293"/>
        <end position="314"/>
    </location>
</feature>